<dbReference type="Pfam" id="PF22896">
    <property type="entry name" value="OB_RNR_1st"/>
    <property type="match status" value="1"/>
</dbReference>
<dbReference type="InterPro" id="IPR050180">
    <property type="entry name" value="RNR_Ribonuclease"/>
</dbReference>
<keyword evidence="1" id="KW-0269">Exonuclease</keyword>
<evidence type="ECO:0000259" key="2">
    <source>
        <dbReference type="SMART" id="SM00955"/>
    </source>
</evidence>
<dbReference type="InterPro" id="IPR054561">
    <property type="entry name" value="RNR_OB1_N"/>
</dbReference>
<dbReference type="Pfam" id="PF24190">
    <property type="entry name" value="OB_RNR_2nd"/>
    <property type="match status" value="1"/>
</dbReference>
<sequence length="649" mass="74167">MMKSLLIKLTHGFDEQDISADELKFVNDFLAKEYITKDGTLYKFNSKYRAGTLGLVQNGTAYLHVIGEYVRDLFIDDVESSKAKEGDLVIAQRLLGKRGSPSAKIVEVLGRAQTYSVAYIITKDAKKSLVDLKTDFPIGVEITQDELESYKDGDVFKINNQDFTIMELLGNIKDPLVDEKIVLAHYNKHDAFEPEVLEIASSFTEVDASKHPLRVDLRKLPFCTIDPVTAKDFDDAIYYDEKESTLYVAIADVSYYVEPFGAIDNEAIYRSFSIYLPHRSIPMLPRELSETLCSLQPHVDRLAYVFEMKLDLETLEVSSSKVYEAIIHSQRRFNYEEVDELFEGNLEPQNPSEIEIFEYIHKLRVITDALKAKRLKIGYNFRSNELEMFLDKNSNISSTSYAEETPSHALIEDCMLLANKEAAKRFTRGIFRIHEPPNQMKLQNLYQELAGIGMFINIKKSIKETITEIQKQAAEMNLVSEVDTLIIQSQMQARYAPINAGHFGLGFDEYTHFTSPIRRYSDLIVHRLLKAISNHDTTEGSYVLRNIESLCMSVSEKEREASTIEVEFMARKFARWAAENIDELFSARVTSTDPFFKAELHDTISGARFYITHNLDAALFDDVKVRIDKVDIAKAKIYASITEIVEKEI</sequence>
<dbReference type="eggNOG" id="COG0557">
    <property type="taxonomic scope" value="Bacteria"/>
</dbReference>
<dbReference type="GO" id="GO:0006402">
    <property type="term" value="P:mRNA catabolic process"/>
    <property type="evidence" value="ECO:0007669"/>
    <property type="project" value="TreeGrafter"/>
</dbReference>
<keyword evidence="4" id="KW-1185">Reference proteome</keyword>
<feature type="domain" description="RNB" evidence="2">
    <location>
        <begin position="214"/>
        <end position="535"/>
    </location>
</feature>
<dbReference type="GO" id="GO:0005829">
    <property type="term" value="C:cytosol"/>
    <property type="evidence" value="ECO:0007669"/>
    <property type="project" value="TreeGrafter"/>
</dbReference>
<dbReference type="HOGENOM" id="CLU_002333_7_3_7"/>
<dbReference type="InterPro" id="IPR057293">
    <property type="entry name" value="RNR_OB2"/>
</dbReference>
<dbReference type="InterPro" id="IPR012340">
    <property type="entry name" value="NA-bd_OB-fold"/>
</dbReference>
<dbReference type="STRING" id="326298.Suden_0543"/>
<proteinExistence type="predicted"/>
<dbReference type="GO" id="GO:0003723">
    <property type="term" value="F:RNA binding"/>
    <property type="evidence" value="ECO:0007669"/>
    <property type="project" value="InterPro"/>
</dbReference>
<dbReference type="PANTHER" id="PTHR23355">
    <property type="entry name" value="RIBONUCLEASE"/>
    <property type="match status" value="1"/>
</dbReference>
<gene>
    <name evidence="3" type="ordered locus">Suden_0543</name>
</gene>
<dbReference type="PROSITE" id="PS01175">
    <property type="entry name" value="RIBONUCLEASE_II"/>
    <property type="match status" value="1"/>
</dbReference>
<dbReference type="SMART" id="SM00955">
    <property type="entry name" value="RNB"/>
    <property type="match status" value="1"/>
</dbReference>
<dbReference type="EC" id="3.1.-.-" evidence="3"/>
<dbReference type="InterPro" id="IPR022966">
    <property type="entry name" value="RNase_II/R_CS"/>
</dbReference>
<evidence type="ECO:0000313" key="4">
    <source>
        <dbReference type="Proteomes" id="UP000002714"/>
    </source>
</evidence>
<protein>
    <submittedName>
        <fullName evidence="3">RNAse R</fullName>
        <ecNumber evidence="3">3.1.-.-</ecNumber>
    </submittedName>
</protein>
<evidence type="ECO:0000313" key="3">
    <source>
        <dbReference type="EMBL" id="ABB43822.1"/>
    </source>
</evidence>
<dbReference type="Proteomes" id="UP000002714">
    <property type="component" value="Chromosome"/>
</dbReference>
<evidence type="ECO:0000256" key="1">
    <source>
        <dbReference type="ARBA" id="ARBA00022839"/>
    </source>
</evidence>
<dbReference type="GO" id="GO:0004527">
    <property type="term" value="F:exonuclease activity"/>
    <property type="evidence" value="ECO:0007669"/>
    <property type="project" value="UniProtKB-KW"/>
</dbReference>
<dbReference type="KEGG" id="tdn:Suden_0543"/>
<dbReference type="SUPFAM" id="SSF50249">
    <property type="entry name" value="Nucleic acid-binding proteins"/>
    <property type="match status" value="1"/>
</dbReference>
<keyword evidence="3" id="KW-0378">Hydrolase</keyword>
<dbReference type="EMBL" id="CP000153">
    <property type="protein sequence ID" value="ABB43822.1"/>
    <property type="molecule type" value="Genomic_DNA"/>
</dbReference>
<name>Q30T59_SULDN</name>
<dbReference type="InterPro" id="IPR001900">
    <property type="entry name" value="RNase_II/R"/>
</dbReference>
<dbReference type="RefSeq" id="WP_011372176.1">
    <property type="nucleotide sequence ID" value="NC_007575.1"/>
</dbReference>
<organism evidence="3 4">
    <name type="scientific">Sulfurimonas denitrificans (strain ATCC 33889 / DSM 1251)</name>
    <name type="common">Thiomicrospira denitrificans (strain ATCC 33889 / DSM 1251)</name>
    <dbReference type="NCBI Taxonomy" id="326298"/>
    <lineage>
        <taxon>Bacteria</taxon>
        <taxon>Pseudomonadati</taxon>
        <taxon>Campylobacterota</taxon>
        <taxon>Epsilonproteobacteria</taxon>
        <taxon>Campylobacterales</taxon>
        <taxon>Sulfurimonadaceae</taxon>
        <taxon>Sulfurimonas</taxon>
    </lineage>
</organism>
<dbReference type="Pfam" id="PF00773">
    <property type="entry name" value="RNB"/>
    <property type="match status" value="1"/>
</dbReference>
<dbReference type="GO" id="GO:0004540">
    <property type="term" value="F:RNA nuclease activity"/>
    <property type="evidence" value="ECO:0007669"/>
    <property type="project" value="InterPro"/>
</dbReference>
<keyword evidence="1" id="KW-0540">Nuclease</keyword>
<accession>Q30T59</accession>
<dbReference type="PANTHER" id="PTHR23355:SF9">
    <property type="entry name" value="DIS3-LIKE EXONUCLEASE 2"/>
    <property type="match status" value="1"/>
</dbReference>
<dbReference type="AlphaFoldDB" id="Q30T59"/>
<reference evidence="3 4" key="1">
    <citation type="journal article" date="2008" name="Appl. Environ. Microbiol.">
        <title>Genome of the epsilonproteobacterial chemolithoautotroph Sulfurimonas denitrificans.</title>
        <authorList>
            <person name="Sievert S.M."/>
            <person name="Scott K.M."/>
            <person name="Klotz M.G."/>
            <person name="Chain P.S.G."/>
            <person name="Hauser L.J."/>
            <person name="Hemp J."/>
            <person name="Huegler M."/>
            <person name="Land M."/>
            <person name="Lapidus A."/>
            <person name="Larimer F.W."/>
            <person name="Lucas S."/>
            <person name="Malfatti S.A."/>
            <person name="Meyer F."/>
            <person name="Paulsen I.T."/>
            <person name="Ren Q."/>
            <person name="Simon J."/>
            <person name="Bailey K."/>
            <person name="Diaz E."/>
            <person name="Fitzpatrick K.A."/>
            <person name="Glover B."/>
            <person name="Gwatney N."/>
            <person name="Korajkic A."/>
            <person name="Long A."/>
            <person name="Mobberley J.M."/>
            <person name="Pantry S.N."/>
            <person name="Pazder G."/>
            <person name="Peterson S."/>
            <person name="Quintanilla J.D."/>
            <person name="Sprinkle R."/>
            <person name="Stephens J."/>
            <person name="Thomas P."/>
            <person name="Vaughn R."/>
            <person name="Weber M.J."/>
            <person name="Wooten L.L."/>
        </authorList>
    </citation>
    <scope>NUCLEOTIDE SEQUENCE [LARGE SCALE GENOMIC DNA]</scope>
    <source>
        <strain evidence="4">ATCC 33889 / DSM 1251</strain>
    </source>
</reference>